<accession>A0A9X2M999</accession>
<organism evidence="1 2">
    <name type="scientific">Terrisporobacter muris</name>
    <dbReference type="NCBI Taxonomy" id="2963284"/>
    <lineage>
        <taxon>Bacteria</taxon>
        <taxon>Bacillati</taxon>
        <taxon>Bacillota</taxon>
        <taxon>Clostridia</taxon>
        <taxon>Peptostreptococcales</taxon>
        <taxon>Peptostreptococcaceae</taxon>
        <taxon>Terrisporobacter</taxon>
    </lineage>
</organism>
<evidence type="ECO:0000313" key="2">
    <source>
        <dbReference type="Proteomes" id="UP001140817"/>
    </source>
</evidence>
<dbReference type="NCBIfam" id="TIGR01636">
    <property type="entry name" value="phage_rinA"/>
    <property type="match status" value="1"/>
</dbReference>
<sequence length="166" mass="19499">MDKNLENNSFRFTEKLLYEYKHMKSHIEHLESLRKDIKSDGNVAIRAITYEGIKVSPTYKISNTVLDGVIDPVSVIQEIDINIYHEKSLIKKIDIAINNLDPIRKNIIKERYWNKIGWTIMSQELHCDEKTLRKYKKQAVKSIAIELFGSNVFKEEEPNLFNMLDI</sequence>
<dbReference type="InterPro" id="IPR006523">
    <property type="entry name" value="RinA"/>
</dbReference>
<dbReference type="AlphaFoldDB" id="A0A9X2M999"/>
<dbReference type="Proteomes" id="UP001140817">
    <property type="component" value="Unassembled WGS sequence"/>
</dbReference>
<dbReference type="EMBL" id="JANKBY010000017">
    <property type="protein sequence ID" value="MCR1821725.1"/>
    <property type="molecule type" value="Genomic_DNA"/>
</dbReference>
<keyword evidence="2" id="KW-1185">Reference proteome</keyword>
<evidence type="ECO:0000313" key="1">
    <source>
        <dbReference type="EMBL" id="MCR1821725.1"/>
    </source>
</evidence>
<name>A0A9X2M999_9FIRM</name>
<gene>
    <name evidence="1" type="ORF">NSA58_02895</name>
</gene>
<reference evidence="1" key="1">
    <citation type="submission" date="2022-07" db="EMBL/GenBank/DDBJ databases">
        <title>Enhanced cultured diversity of the mouse gut microbiota enables custom-made synthetic communities.</title>
        <authorList>
            <person name="Afrizal A."/>
        </authorList>
    </citation>
    <scope>NUCLEOTIDE SEQUENCE</scope>
    <source>
        <strain evidence="1">DSM 29186</strain>
    </source>
</reference>
<protein>
    <submittedName>
        <fullName evidence="1">Uncharacterized protein</fullName>
    </submittedName>
</protein>
<proteinExistence type="predicted"/>
<comment type="caution">
    <text evidence="1">The sequence shown here is derived from an EMBL/GenBank/DDBJ whole genome shotgun (WGS) entry which is preliminary data.</text>
</comment>
<dbReference type="RefSeq" id="WP_257560038.1">
    <property type="nucleotide sequence ID" value="NZ_JANKBY010000017.1"/>
</dbReference>